<dbReference type="InterPro" id="IPR050785">
    <property type="entry name" value="PAN2-PAN3_catalytic_subunit"/>
</dbReference>
<dbReference type="Proteomes" id="UP000243006">
    <property type="component" value="Unassembled WGS sequence"/>
</dbReference>
<dbReference type="CDD" id="cd06143">
    <property type="entry name" value="PAN2_exo"/>
    <property type="match status" value="1"/>
</dbReference>
<dbReference type="AlphaFoldDB" id="A0A1Y3EE59"/>
<dbReference type="GO" id="GO:0004535">
    <property type="term" value="F:poly(A)-specific ribonuclease activity"/>
    <property type="evidence" value="ECO:0007669"/>
    <property type="project" value="TreeGrafter"/>
</dbReference>
<dbReference type="PANTHER" id="PTHR15728">
    <property type="entry name" value="DEADENYLATION COMPLEX CATALYTIC SUBUNIT PAN2"/>
    <property type="match status" value="1"/>
</dbReference>
<dbReference type="InterPro" id="IPR013520">
    <property type="entry name" value="Ribonucl_H"/>
</dbReference>
<dbReference type="GO" id="GO:0003676">
    <property type="term" value="F:nucleic acid binding"/>
    <property type="evidence" value="ECO:0007669"/>
    <property type="project" value="InterPro"/>
</dbReference>
<keyword evidence="2" id="KW-0378">Hydrolase</keyword>
<evidence type="ECO:0000313" key="3">
    <source>
        <dbReference type="Proteomes" id="UP000243006"/>
    </source>
</evidence>
<dbReference type="InterPro" id="IPR036397">
    <property type="entry name" value="RNaseH_sf"/>
</dbReference>
<organism evidence="2 3">
    <name type="scientific">Trichinella nativa</name>
    <dbReference type="NCBI Taxonomy" id="6335"/>
    <lineage>
        <taxon>Eukaryota</taxon>
        <taxon>Metazoa</taxon>
        <taxon>Ecdysozoa</taxon>
        <taxon>Nematoda</taxon>
        <taxon>Enoplea</taxon>
        <taxon>Dorylaimia</taxon>
        <taxon>Trichinellida</taxon>
        <taxon>Trichinellidae</taxon>
        <taxon>Trichinella</taxon>
    </lineage>
</organism>
<dbReference type="SMART" id="SM00479">
    <property type="entry name" value="EXOIII"/>
    <property type="match status" value="1"/>
</dbReference>
<dbReference type="GO" id="GO:0031251">
    <property type="term" value="C:PAN complex"/>
    <property type="evidence" value="ECO:0007669"/>
    <property type="project" value="TreeGrafter"/>
</dbReference>
<name>A0A1Y3EE59_9BILA</name>
<dbReference type="GO" id="GO:0000289">
    <property type="term" value="P:nuclear-transcribed mRNA poly(A) tail shortening"/>
    <property type="evidence" value="ECO:0007669"/>
    <property type="project" value="TreeGrafter"/>
</dbReference>
<evidence type="ECO:0000313" key="2">
    <source>
        <dbReference type="EMBL" id="OUC43265.1"/>
    </source>
</evidence>
<comment type="caution">
    <text evidence="2">The sequence shown here is derived from an EMBL/GenBank/DDBJ whole genome shotgun (WGS) entry which is preliminary data.</text>
</comment>
<proteinExistence type="predicted"/>
<evidence type="ECO:0000259" key="1">
    <source>
        <dbReference type="SMART" id="SM00479"/>
    </source>
</evidence>
<dbReference type="SUPFAM" id="SSF53098">
    <property type="entry name" value="Ribonuclease H-like"/>
    <property type="match status" value="1"/>
</dbReference>
<dbReference type="EMBL" id="LVZM01015601">
    <property type="protein sequence ID" value="OUC43265.1"/>
    <property type="molecule type" value="Genomic_DNA"/>
</dbReference>
<keyword evidence="2" id="KW-0269">Exonuclease</keyword>
<protein>
    <submittedName>
        <fullName evidence="2">Exonuclease</fullName>
    </submittedName>
</protein>
<dbReference type="PANTHER" id="PTHR15728:SF0">
    <property type="entry name" value="PAN2-PAN3 DEADENYLATION COMPLEX CATALYTIC SUBUNIT PAN2"/>
    <property type="match status" value="1"/>
</dbReference>
<dbReference type="GO" id="GO:0000932">
    <property type="term" value="C:P-body"/>
    <property type="evidence" value="ECO:0007669"/>
    <property type="project" value="TreeGrafter"/>
</dbReference>
<accession>A0A1Y3EE59</accession>
<dbReference type="InterPro" id="IPR012337">
    <property type="entry name" value="RNaseH-like_sf"/>
</dbReference>
<dbReference type="Gene3D" id="3.30.420.10">
    <property type="entry name" value="Ribonuclease H-like superfamily/Ribonuclease H"/>
    <property type="match status" value="1"/>
</dbReference>
<keyword evidence="2" id="KW-0540">Nuclease</keyword>
<sequence length="202" mass="23334">MDAEFVTLNLEEAEVRSDGRKLTLKPSLLLAARVTCIYGSGPLKGTPIFDNYIITREHISDYQTKFSGIKPGDLDPTTSNKNTLVAMKTVYLKLRYFVDNGIKFVGHGLQNDFKVPPEQTVDTVELFRLPRRRLISLRFLAWFFLNIRIQSNTHDSAEDAHSALVLYERYKEMTENKQNNFHNILNNLYLRGQQLHWTIPNS</sequence>
<reference evidence="2 3" key="1">
    <citation type="submission" date="2015-04" db="EMBL/GenBank/DDBJ databases">
        <title>Draft genome of the roundworm Trichinella nativa.</title>
        <authorList>
            <person name="Mitreva M."/>
        </authorList>
    </citation>
    <scope>NUCLEOTIDE SEQUENCE [LARGE SCALE GENOMIC DNA]</scope>
    <source>
        <strain evidence="2 3">ISS45</strain>
    </source>
</reference>
<dbReference type="Pfam" id="PF00929">
    <property type="entry name" value="RNase_T"/>
    <property type="match status" value="1"/>
</dbReference>
<gene>
    <name evidence="2" type="ORF">D917_09866</name>
</gene>
<feature type="domain" description="Exonuclease" evidence="1">
    <location>
        <begin position="4"/>
        <end position="176"/>
    </location>
</feature>